<proteinExistence type="predicted"/>
<dbReference type="AlphaFoldDB" id="A0A4U8W9G8"/>
<feature type="compositionally biased region" description="Pro residues" evidence="1">
    <location>
        <begin position="141"/>
        <end position="150"/>
    </location>
</feature>
<feature type="compositionally biased region" description="Basic residues" evidence="1">
    <location>
        <begin position="191"/>
        <end position="207"/>
    </location>
</feature>
<evidence type="ECO:0000313" key="3">
    <source>
        <dbReference type="EMBL" id="VFA98348.1"/>
    </source>
</evidence>
<dbReference type="Pfam" id="PF12770">
    <property type="entry name" value="CHAT"/>
    <property type="match status" value="1"/>
</dbReference>
<reference evidence="3 4" key="1">
    <citation type="submission" date="2019-02" db="EMBL/GenBank/DDBJ databases">
        <authorList>
            <consortium name="Pathogen Informatics"/>
        </authorList>
    </citation>
    <scope>NUCLEOTIDE SEQUENCE [LARGE SCALE GENOMIC DNA]</scope>
    <source>
        <strain evidence="3 4">3012STDY6756504</strain>
    </source>
</reference>
<dbReference type="EMBL" id="LR215973">
    <property type="protein sequence ID" value="VFA98348.1"/>
    <property type="molecule type" value="Genomic_DNA"/>
</dbReference>
<feature type="domain" description="CHAT" evidence="2">
    <location>
        <begin position="557"/>
        <end position="747"/>
    </location>
</feature>
<dbReference type="Proteomes" id="UP000290439">
    <property type="component" value="Chromosome"/>
</dbReference>
<sequence>MDMDLVVDLLIAYAVGDQARAGLQVGELSGRALDTVAGLVGDVVVAELGNDPAIDRLVREARSGAAPSRAARDAAREVLDAAARADPSFRKTLAFAVAGLRRNVNRDAGTASAGQPDQHHAWTGAGQQTGPPPGQVQYDSLPPPAPPPYGDPQQGGARPDSGAQQPSIPGDPPYLEDRTGSGAGRIETRYGRRKRRKLRDVVRRRLLPRSADDPARDGGYPELAHADDADPAQAVDDPLSTADSEITSTDAIWAYVCYPRLEAPDVVVAGEPFQITVGLSETFDMTTMVSGQMHVYSSDPEFEIDIEVLVDPKSLVVTGDPHVTVRVTLAEPYPRHTLTLEALSDPTLTAERTLRLVIRKQGRIIGLASRVLVVVPNAARLATTPPPPPPARQLLDIGSLLDEAPPDLVVVVYRADEPDTYVWDAYALGGPLAIPDARRRSRIDHTARDFATYTRRLVKAEAFRGVAVFDNLKGYGDLIASAMPSGIRSVLRELVRDRTAAPAVLWLTEEAFVPWELAVLDPPLDTEYGGTAPFLGAHLAMSRWPFAPEGPQPSPRREHPVAAQAVLTADYDGVRNFPPLPAAVAEAARFGQRYGPITALPPMREQVIDCLEGRIPVDLLHVALHGSFDDSVQEDGLVLLETRDTGVVASFLTALAVRGLRNTVSTPFIYLNACSVGAGQAILGSYAGFATALLHTGAIGVVAPLWTIEDTVAAELAARFYDGAFADPPVPVAELLRRARADYTRDRVLADPERVTPTLLGYLAFGHPRLTLRRNRSPER</sequence>
<name>A0A4U8W9G8_9NOCA</name>
<evidence type="ECO:0000313" key="4">
    <source>
        <dbReference type="Proteomes" id="UP000290439"/>
    </source>
</evidence>
<accession>A0A4U8W9G8</accession>
<feature type="region of interest" description="Disordered" evidence="1">
    <location>
        <begin position="107"/>
        <end position="243"/>
    </location>
</feature>
<protein>
    <submittedName>
        <fullName evidence="3">CHAT domain</fullName>
    </submittedName>
</protein>
<evidence type="ECO:0000256" key="1">
    <source>
        <dbReference type="SAM" id="MobiDB-lite"/>
    </source>
</evidence>
<dbReference type="InterPro" id="IPR024983">
    <property type="entry name" value="CHAT_dom"/>
</dbReference>
<organism evidence="3 4">
    <name type="scientific">Nocardia cyriacigeorgica</name>
    <dbReference type="NCBI Taxonomy" id="135487"/>
    <lineage>
        <taxon>Bacteria</taxon>
        <taxon>Bacillati</taxon>
        <taxon>Actinomycetota</taxon>
        <taxon>Actinomycetes</taxon>
        <taxon>Mycobacteriales</taxon>
        <taxon>Nocardiaceae</taxon>
        <taxon>Nocardia</taxon>
    </lineage>
</organism>
<evidence type="ECO:0000259" key="2">
    <source>
        <dbReference type="Pfam" id="PF12770"/>
    </source>
</evidence>
<gene>
    <name evidence="3" type="ORF">NCTC10797_02115</name>
</gene>